<evidence type="ECO:0000313" key="2">
    <source>
        <dbReference type="Proteomes" id="UP001231941"/>
    </source>
</evidence>
<accession>A0ABT9J152</accession>
<dbReference type="Proteomes" id="UP001231941">
    <property type="component" value="Unassembled WGS sequence"/>
</dbReference>
<sequence>MKTAKLTMNVLLLLLITLVVIGCSNKQETLLEVHGTDFTYSEYFKDVDLLDKRKSGAYYQPLPFEDMMSYIPDSMKNNINLIDKQNIPFEINEETAYLVTSKDIDGKLQHQVQYTYLHNSSYGRPKEFLIISVTEIDENPLAKYDSSKEKHDIFGNEIIKADLINGYPIFHKVTSTNGGLVYKYYGYNKEENRVSITVTSANELYSYYNGHVYHVGYLINGNKYNKEIQEQILALTRDFILGENNKENLTFSGSF</sequence>
<dbReference type="PROSITE" id="PS51257">
    <property type="entry name" value="PROKAR_LIPOPROTEIN"/>
    <property type="match status" value="1"/>
</dbReference>
<proteinExistence type="predicted"/>
<protein>
    <recommendedName>
        <fullName evidence="3">Lipoprotein</fullName>
    </recommendedName>
</protein>
<reference evidence="1 2" key="1">
    <citation type="submission" date="2023-08" db="EMBL/GenBank/DDBJ databases">
        <authorList>
            <person name="Park J.-S."/>
        </authorList>
    </citation>
    <scope>NUCLEOTIDE SEQUENCE [LARGE SCALE GENOMIC DNA]</scope>
    <source>
        <strain evidence="1 2">2205SS18-9</strain>
    </source>
</reference>
<dbReference type="RefSeq" id="WP_305992665.1">
    <property type="nucleotide sequence ID" value="NZ_JAVAMP010000007.1"/>
</dbReference>
<evidence type="ECO:0000313" key="1">
    <source>
        <dbReference type="EMBL" id="MDP5275356.1"/>
    </source>
</evidence>
<gene>
    <name evidence="1" type="ORF">Q5Y73_14700</name>
</gene>
<evidence type="ECO:0008006" key="3">
    <source>
        <dbReference type="Google" id="ProtNLM"/>
    </source>
</evidence>
<name>A0ABT9J152_9BACL</name>
<organism evidence="1 2">
    <name type="scientific">Chengkuizengella axinellae</name>
    <dbReference type="NCBI Taxonomy" id="3064388"/>
    <lineage>
        <taxon>Bacteria</taxon>
        <taxon>Bacillati</taxon>
        <taxon>Bacillota</taxon>
        <taxon>Bacilli</taxon>
        <taxon>Bacillales</taxon>
        <taxon>Paenibacillaceae</taxon>
        <taxon>Chengkuizengella</taxon>
    </lineage>
</organism>
<keyword evidence="2" id="KW-1185">Reference proteome</keyword>
<dbReference type="EMBL" id="JAVAMP010000007">
    <property type="protein sequence ID" value="MDP5275356.1"/>
    <property type="molecule type" value="Genomic_DNA"/>
</dbReference>
<comment type="caution">
    <text evidence="1">The sequence shown here is derived from an EMBL/GenBank/DDBJ whole genome shotgun (WGS) entry which is preliminary data.</text>
</comment>